<dbReference type="CDD" id="cd06558">
    <property type="entry name" value="crotonase-like"/>
    <property type="match status" value="1"/>
</dbReference>
<evidence type="ECO:0000256" key="2">
    <source>
        <dbReference type="ARBA" id="ARBA00023239"/>
    </source>
</evidence>
<gene>
    <name evidence="3" type="ORF">JCM9140_3534</name>
</gene>
<name>W4Q603_9BACI</name>
<dbReference type="AlphaFoldDB" id="W4Q603"/>
<reference evidence="3" key="1">
    <citation type="journal article" date="2014" name="Genome Announc.">
        <title>Draft Genome Sequences of Three Alkaliphilic Bacillus Strains, Bacillus wakoensis JCM 9140T, Bacillus akibai JCM 9157T, and Bacillus hemicellulosilyticus JCM 9152T.</title>
        <authorList>
            <person name="Yuki M."/>
            <person name="Oshima K."/>
            <person name="Suda W."/>
            <person name="Oshida Y."/>
            <person name="Kitamura K."/>
            <person name="Iida T."/>
            <person name="Hattori M."/>
            <person name="Ohkuma M."/>
        </authorList>
    </citation>
    <scope>NUCLEOTIDE SEQUENCE [LARGE SCALE GENOMIC DNA]</scope>
    <source>
        <strain evidence="3">JCM 9140</strain>
    </source>
</reference>
<comment type="caution">
    <text evidence="3">The sequence shown here is derived from an EMBL/GenBank/DDBJ whole genome shotgun (WGS) entry which is preliminary data.</text>
</comment>
<evidence type="ECO:0000313" key="4">
    <source>
        <dbReference type="Proteomes" id="UP000018890"/>
    </source>
</evidence>
<accession>W4Q603</accession>
<dbReference type="Gene3D" id="3.90.226.10">
    <property type="entry name" value="2-enoyl-CoA Hydratase, Chain A, domain 1"/>
    <property type="match status" value="1"/>
</dbReference>
<dbReference type="InterPro" id="IPR001753">
    <property type="entry name" value="Enoyl-CoA_hydra/iso"/>
</dbReference>
<dbReference type="STRING" id="1236970.JCM9140_3534"/>
<keyword evidence="4" id="KW-1185">Reference proteome</keyword>
<sequence length="217" mass="24220">MWRELKRIGLEIKANPKNKVVIVRGITGDFTAGSDIKEFCEMSVDEANEAFRLMEETISTFESLPIPVIGAIDGPTLGAGFVFSLAFDIRVGTPNTRMGIPVGRLGIKLGPTFVQRISRLIGPSRTKELVMTNEIYDYQRSYDMGLVNKVVSSEDLDKYALDLAKMISKQSRASMKAVKKSANMTTLPNDIEFDFVDPVDFHEGCLAFVEKRKPNFQ</sequence>
<dbReference type="EMBL" id="BAUT01000049">
    <property type="protein sequence ID" value="GAE27390.1"/>
    <property type="molecule type" value="Genomic_DNA"/>
</dbReference>
<dbReference type="InterPro" id="IPR014748">
    <property type="entry name" value="Enoyl-CoA_hydra_C"/>
</dbReference>
<dbReference type="GO" id="GO:0016829">
    <property type="term" value="F:lyase activity"/>
    <property type="evidence" value="ECO:0007669"/>
    <property type="project" value="UniProtKB-KW"/>
</dbReference>
<dbReference type="Pfam" id="PF00378">
    <property type="entry name" value="ECH_1"/>
    <property type="match status" value="1"/>
</dbReference>
<dbReference type="InterPro" id="IPR029045">
    <property type="entry name" value="ClpP/crotonase-like_dom_sf"/>
</dbReference>
<evidence type="ECO:0000256" key="1">
    <source>
        <dbReference type="ARBA" id="ARBA00005254"/>
    </source>
</evidence>
<proteinExistence type="inferred from homology"/>
<dbReference type="Proteomes" id="UP000018890">
    <property type="component" value="Unassembled WGS sequence"/>
</dbReference>
<organism evidence="3 4">
    <name type="scientific">Halalkalibacter wakoensis JCM 9140</name>
    <dbReference type="NCBI Taxonomy" id="1236970"/>
    <lineage>
        <taxon>Bacteria</taxon>
        <taxon>Bacillati</taxon>
        <taxon>Bacillota</taxon>
        <taxon>Bacilli</taxon>
        <taxon>Bacillales</taxon>
        <taxon>Bacillaceae</taxon>
        <taxon>Halalkalibacter</taxon>
    </lineage>
</organism>
<protein>
    <submittedName>
        <fullName evidence="3">Enoyl-CoA hydratase</fullName>
    </submittedName>
</protein>
<dbReference type="RefSeq" id="WP_235715377.1">
    <property type="nucleotide sequence ID" value="NZ_BAUT01000049.1"/>
</dbReference>
<evidence type="ECO:0000313" key="3">
    <source>
        <dbReference type="EMBL" id="GAE27390.1"/>
    </source>
</evidence>
<dbReference type="PANTHER" id="PTHR11941:SF54">
    <property type="entry name" value="ENOYL-COA HYDRATASE, MITOCHONDRIAL"/>
    <property type="match status" value="1"/>
</dbReference>
<dbReference type="PANTHER" id="PTHR11941">
    <property type="entry name" value="ENOYL-COA HYDRATASE-RELATED"/>
    <property type="match status" value="1"/>
</dbReference>
<comment type="similarity">
    <text evidence="1">Belongs to the enoyl-CoA hydratase/isomerase family.</text>
</comment>
<dbReference type="GO" id="GO:0006635">
    <property type="term" value="P:fatty acid beta-oxidation"/>
    <property type="evidence" value="ECO:0007669"/>
    <property type="project" value="TreeGrafter"/>
</dbReference>
<keyword evidence="2" id="KW-0456">Lyase</keyword>
<dbReference type="Gene3D" id="1.10.12.10">
    <property type="entry name" value="Lyase 2-enoyl-coa Hydratase, Chain A, domain 2"/>
    <property type="match status" value="1"/>
</dbReference>
<dbReference type="SUPFAM" id="SSF52096">
    <property type="entry name" value="ClpP/crotonase"/>
    <property type="match status" value="1"/>
</dbReference>